<name>A0A150XIS8_ROSEK</name>
<dbReference type="Pfam" id="PF00160">
    <property type="entry name" value="Pro_isomerase"/>
    <property type="match status" value="2"/>
</dbReference>
<evidence type="ECO:0000256" key="3">
    <source>
        <dbReference type="ARBA" id="ARBA00023235"/>
    </source>
</evidence>
<dbReference type="PROSITE" id="PS51257">
    <property type="entry name" value="PROKAR_LIPOPROTEIN"/>
    <property type="match status" value="1"/>
</dbReference>
<dbReference type="Proteomes" id="UP000075583">
    <property type="component" value="Unassembled WGS sequence"/>
</dbReference>
<dbReference type="PANTHER" id="PTHR45625:SF4">
    <property type="entry name" value="PEPTIDYLPROLYL ISOMERASE DOMAIN AND WD REPEAT-CONTAINING PROTEIN 1"/>
    <property type="match status" value="1"/>
</dbReference>
<dbReference type="RefSeq" id="WP_062591020.1">
    <property type="nucleotide sequence ID" value="NZ_LQZQ01000009.1"/>
</dbReference>
<keyword evidence="7" id="KW-1185">Reference proteome</keyword>
<dbReference type="OrthoDB" id="9807797at2"/>
<organism evidence="6 7">
    <name type="scientific">Roseivirga ehrenbergii (strain DSM 102268 / JCM 13514 / KCTC 12282 / NCIMB 14502 / KMM 6017)</name>
    <dbReference type="NCBI Taxonomy" id="279360"/>
    <lineage>
        <taxon>Bacteria</taxon>
        <taxon>Pseudomonadati</taxon>
        <taxon>Bacteroidota</taxon>
        <taxon>Cytophagia</taxon>
        <taxon>Cytophagales</taxon>
        <taxon>Roseivirgaceae</taxon>
        <taxon>Roseivirga</taxon>
    </lineage>
</organism>
<feature type="domain" description="PPIase cyclophilin-type" evidence="5">
    <location>
        <begin position="25"/>
        <end position="276"/>
    </location>
</feature>
<reference evidence="6" key="1">
    <citation type="submission" date="2016-01" db="EMBL/GenBank/DDBJ databases">
        <title>Genome sequencing of Roseivirga ehrenbergii KMM 6017.</title>
        <authorList>
            <person name="Selvaratnam C."/>
            <person name="Thevarajoo S."/>
            <person name="Goh K.M."/>
            <person name="Ee R."/>
            <person name="Chan K.-G."/>
            <person name="Chong C.S."/>
        </authorList>
    </citation>
    <scope>NUCLEOTIDE SEQUENCE [LARGE SCALE GENOMIC DNA]</scope>
    <source>
        <strain evidence="6">KMM 6017</strain>
    </source>
</reference>
<dbReference type="STRING" id="279360.MB14_17960"/>
<dbReference type="EMBL" id="LQZQ01000009">
    <property type="protein sequence ID" value="KYG78616.1"/>
    <property type="molecule type" value="Genomic_DNA"/>
</dbReference>
<feature type="chain" id="PRO_5007358666" description="Peptidyl-prolyl cis-trans isomerase" evidence="4">
    <location>
        <begin position="21"/>
        <end position="296"/>
    </location>
</feature>
<evidence type="ECO:0000313" key="6">
    <source>
        <dbReference type="EMBL" id="KYG78616.1"/>
    </source>
</evidence>
<evidence type="ECO:0000259" key="5">
    <source>
        <dbReference type="PROSITE" id="PS50072"/>
    </source>
</evidence>
<gene>
    <name evidence="6" type="ORF">MB14_17960</name>
</gene>
<dbReference type="Gene3D" id="2.40.100.10">
    <property type="entry name" value="Cyclophilin-like"/>
    <property type="match status" value="2"/>
</dbReference>
<dbReference type="PROSITE" id="PS50072">
    <property type="entry name" value="CSA_PPIASE_2"/>
    <property type="match status" value="1"/>
</dbReference>
<protein>
    <recommendedName>
        <fullName evidence="4">Peptidyl-prolyl cis-trans isomerase</fullName>
        <shortName evidence="4">PPIase</shortName>
        <ecNumber evidence="4">5.2.1.8</ecNumber>
    </recommendedName>
</protein>
<dbReference type="SUPFAM" id="SSF50891">
    <property type="entry name" value="Cyclophilin-like"/>
    <property type="match status" value="2"/>
</dbReference>
<keyword evidence="2 4" id="KW-0697">Rotamase</keyword>
<evidence type="ECO:0000313" key="7">
    <source>
        <dbReference type="Proteomes" id="UP000075583"/>
    </source>
</evidence>
<feature type="signal peptide" evidence="4">
    <location>
        <begin position="1"/>
        <end position="20"/>
    </location>
</feature>
<comment type="caution">
    <text evidence="6">The sequence shown here is derived from an EMBL/GenBank/DDBJ whole genome shotgun (WGS) entry which is preliminary data.</text>
</comment>
<evidence type="ECO:0000256" key="4">
    <source>
        <dbReference type="RuleBase" id="RU363019"/>
    </source>
</evidence>
<evidence type="ECO:0000256" key="1">
    <source>
        <dbReference type="ARBA" id="ARBA00007365"/>
    </source>
</evidence>
<dbReference type="GO" id="GO:0006457">
    <property type="term" value="P:protein folding"/>
    <property type="evidence" value="ECO:0007669"/>
    <property type="project" value="InterPro"/>
</dbReference>
<comment type="similarity">
    <text evidence="1 4">Belongs to the cyclophilin-type PPIase family.</text>
</comment>
<keyword evidence="4" id="KW-0732">Signal</keyword>
<dbReference type="EC" id="5.2.1.8" evidence="4"/>
<dbReference type="InterPro" id="IPR002130">
    <property type="entry name" value="Cyclophilin-type_PPIase_dom"/>
</dbReference>
<keyword evidence="3 4" id="KW-0413">Isomerase</keyword>
<evidence type="ECO:0000256" key="2">
    <source>
        <dbReference type="ARBA" id="ARBA00023110"/>
    </source>
</evidence>
<dbReference type="PRINTS" id="PR00153">
    <property type="entry name" value="CSAPPISMRASE"/>
</dbReference>
<proteinExistence type="inferred from homology"/>
<dbReference type="AlphaFoldDB" id="A0A150XIS8"/>
<dbReference type="PROSITE" id="PS00170">
    <property type="entry name" value="CSA_PPIASE_1"/>
    <property type="match status" value="1"/>
</dbReference>
<dbReference type="InterPro" id="IPR020892">
    <property type="entry name" value="Cyclophilin-type_PPIase_CS"/>
</dbReference>
<dbReference type="InterPro" id="IPR044666">
    <property type="entry name" value="Cyclophilin_A-like"/>
</dbReference>
<dbReference type="PANTHER" id="PTHR45625">
    <property type="entry name" value="PEPTIDYL-PROLYL CIS-TRANS ISOMERASE-RELATED"/>
    <property type="match status" value="1"/>
</dbReference>
<sequence>MKKTFLNLVFLVSFSLFFSACNTEMDEVVVISTPYGDMTAVLYDDTPLHKANFLSLAKEGKYDSVIFHRVIENFMIQTGDLSTGTQEKDTDYRVDAEFLPEKYIHVKGALAAARMGDNVNPQKQSSGSQFYIVDGEVYDQAGLQTRADRREYLKLNGFFERMRKMDKYIELNEKYNYHVNKYQEDTTYDFQQAQRELVFNSKNLIEEEFGPQVDPGFTDQQVEAYTTIGGAPHLDGEYTVFGQVVEGLDVIDKIAAVETNRRDKPTEDIRMTIAVIEMSKKEITKKYGIEYPKKEQ</sequence>
<dbReference type="CDD" id="cd00317">
    <property type="entry name" value="cyclophilin"/>
    <property type="match status" value="1"/>
</dbReference>
<accession>A0A150XIS8</accession>
<comment type="catalytic activity">
    <reaction evidence="4">
        <text>[protein]-peptidylproline (omega=180) = [protein]-peptidylproline (omega=0)</text>
        <dbReference type="Rhea" id="RHEA:16237"/>
        <dbReference type="Rhea" id="RHEA-COMP:10747"/>
        <dbReference type="Rhea" id="RHEA-COMP:10748"/>
        <dbReference type="ChEBI" id="CHEBI:83833"/>
        <dbReference type="ChEBI" id="CHEBI:83834"/>
        <dbReference type="EC" id="5.2.1.8"/>
    </reaction>
</comment>
<dbReference type="GO" id="GO:0003755">
    <property type="term" value="F:peptidyl-prolyl cis-trans isomerase activity"/>
    <property type="evidence" value="ECO:0007669"/>
    <property type="project" value="UniProtKB-UniRule"/>
</dbReference>
<comment type="function">
    <text evidence="4">PPIases accelerate the folding of proteins. It catalyzes the cis-trans isomerization of proline imidic peptide bonds in oligopeptides.</text>
</comment>
<dbReference type="InterPro" id="IPR029000">
    <property type="entry name" value="Cyclophilin-like_dom_sf"/>
</dbReference>